<evidence type="ECO:0000313" key="10">
    <source>
        <dbReference type="EMBL" id="MFC6153975.1"/>
    </source>
</evidence>
<comment type="catalytic activity">
    <reaction evidence="7 8">
        <text>(R)-pantoate + beta-alanine + ATP = (R)-pantothenate + AMP + diphosphate + H(+)</text>
        <dbReference type="Rhea" id="RHEA:10912"/>
        <dbReference type="ChEBI" id="CHEBI:15378"/>
        <dbReference type="ChEBI" id="CHEBI:15980"/>
        <dbReference type="ChEBI" id="CHEBI:29032"/>
        <dbReference type="ChEBI" id="CHEBI:30616"/>
        <dbReference type="ChEBI" id="CHEBI:33019"/>
        <dbReference type="ChEBI" id="CHEBI:57966"/>
        <dbReference type="ChEBI" id="CHEBI:456215"/>
        <dbReference type="EC" id="6.3.2.1"/>
    </reaction>
</comment>
<organism evidence="10 11">
    <name type="scientific">Nocardioides yefusunii</name>
    <dbReference type="NCBI Taxonomy" id="2500546"/>
    <lineage>
        <taxon>Bacteria</taxon>
        <taxon>Bacillati</taxon>
        <taxon>Actinomycetota</taxon>
        <taxon>Actinomycetes</taxon>
        <taxon>Propionibacteriales</taxon>
        <taxon>Nocardioidaceae</taxon>
        <taxon>Nocardioides</taxon>
    </lineage>
</organism>
<feature type="binding site" evidence="8">
    <location>
        <position position="210"/>
    </location>
    <ligand>
        <name>ATP</name>
        <dbReference type="ChEBI" id="CHEBI:30616"/>
    </ligand>
</feature>
<keyword evidence="4 8" id="KW-0566">Pantothenate biosynthesis</keyword>
<comment type="miscellaneous">
    <text evidence="8">The reaction proceeds by a bi uni uni bi ping pong mechanism.</text>
</comment>
<dbReference type="InterPro" id="IPR042176">
    <property type="entry name" value="Pantoate_ligase_C"/>
</dbReference>
<comment type="function">
    <text evidence="8">Catalyzes the condensation of pantoate with beta-alanine in an ATP-dependent reaction via a pantoyl-adenylate intermediate.</text>
</comment>
<dbReference type="Gene3D" id="3.40.50.620">
    <property type="entry name" value="HUPs"/>
    <property type="match status" value="1"/>
</dbReference>
<keyword evidence="8" id="KW-0963">Cytoplasm</keyword>
<gene>
    <name evidence="8 10" type="primary">panC</name>
    <name evidence="10" type="ORF">ACFPWU_09930</name>
</gene>
<dbReference type="PANTHER" id="PTHR21299:SF1">
    <property type="entry name" value="PANTOATE--BETA-ALANINE LIGASE"/>
    <property type="match status" value="1"/>
</dbReference>
<dbReference type="CDD" id="cd00560">
    <property type="entry name" value="PanC"/>
    <property type="match status" value="1"/>
</dbReference>
<comment type="subunit">
    <text evidence="8">Homodimer.</text>
</comment>
<dbReference type="InterPro" id="IPR003721">
    <property type="entry name" value="Pantoate_ligase"/>
</dbReference>
<feature type="region of interest" description="Disordered" evidence="9">
    <location>
        <begin position="1"/>
        <end position="24"/>
    </location>
</feature>
<keyword evidence="6 8" id="KW-0067">ATP-binding</keyword>
<feature type="binding site" evidence="8">
    <location>
        <begin position="218"/>
        <end position="221"/>
    </location>
    <ligand>
        <name>ATP</name>
        <dbReference type="ChEBI" id="CHEBI:30616"/>
    </ligand>
</feature>
<evidence type="ECO:0000256" key="8">
    <source>
        <dbReference type="HAMAP-Rule" id="MF_00158"/>
    </source>
</evidence>
<reference evidence="11" key="1">
    <citation type="journal article" date="2019" name="Int. J. Syst. Evol. Microbiol.">
        <title>The Global Catalogue of Microorganisms (GCM) 10K type strain sequencing project: providing services to taxonomists for standard genome sequencing and annotation.</title>
        <authorList>
            <consortium name="The Broad Institute Genomics Platform"/>
            <consortium name="The Broad Institute Genome Sequencing Center for Infectious Disease"/>
            <person name="Wu L."/>
            <person name="Ma J."/>
        </authorList>
    </citation>
    <scope>NUCLEOTIDE SEQUENCE [LARGE SCALE GENOMIC DNA]</scope>
    <source>
        <strain evidence="11">DFY28</strain>
    </source>
</reference>
<comment type="caution">
    <text evidence="10">The sequence shown here is derived from an EMBL/GenBank/DDBJ whole genome shotgun (WGS) entry which is preliminary data.</text>
</comment>
<evidence type="ECO:0000256" key="2">
    <source>
        <dbReference type="ARBA" id="ARBA00009256"/>
    </source>
</evidence>
<accession>A0ABW1R050</accession>
<dbReference type="HAMAP" id="MF_00158">
    <property type="entry name" value="PanC"/>
    <property type="match status" value="1"/>
</dbReference>
<evidence type="ECO:0000256" key="9">
    <source>
        <dbReference type="SAM" id="MobiDB-lite"/>
    </source>
</evidence>
<feature type="binding site" evidence="8">
    <location>
        <begin position="181"/>
        <end position="184"/>
    </location>
    <ligand>
        <name>ATP</name>
        <dbReference type="ChEBI" id="CHEBI:30616"/>
    </ligand>
</feature>
<keyword evidence="3 8" id="KW-0436">Ligase</keyword>
<comment type="similarity">
    <text evidence="2 8">Belongs to the pantothenate synthetase family.</text>
</comment>
<comment type="pathway">
    <text evidence="1 8">Cofactor biosynthesis; (R)-pantothenate biosynthesis; (R)-pantothenate from (R)-pantoate and beta-alanine: step 1/1.</text>
</comment>
<dbReference type="NCBIfam" id="TIGR00018">
    <property type="entry name" value="panC"/>
    <property type="match status" value="1"/>
</dbReference>
<feature type="binding site" evidence="8">
    <location>
        <begin position="54"/>
        <end position="61"/>
    </location>
    <ligand>
        <name>ATP</name>
        <dbReference type="ChEBI" id="CHEBI:30616"/>
    </ligand>
</feature>
<feature type="compositionally biased region" description="Low complexity" evidence="9">
    <location>
        <begin position="1"/>
        <end position="23"/>
    </location>
</feature>
<evidence type="ECO:0000256" key="6">
    <source>
        <dbReference type="ARBA" id="ARBA00022840"/>
    </source>
</evidence>
<evidence type="ECO:0000256" key="4">
    <source>
        <dbReference type="ARBA" id="ARBA00022655"/>
    </source>
</evidence>
<dbReference type="RefSeq" id="WP_128221811.1">
    <property type="nucleotide sequence ID" value="NZ_CP034929.1"/>
</dbReference>
<dbReference type="EC" id="6.3.2.1" evidence="8"/>
<sequence length="322" mass="34113">MTTQTQTQTQAQDPAQSQSSAATLPKVARSRAELAEFLAPARAAGAKVGLVPTMGALHEGHGSLMTEARARVGETGQVVVSIFVNPLQFAPGEDLDRYPRTLDADLELAGARGVDIVFAPTAEEVYPGGVRAGETDEQITVEPGPLGSVLEGATRPIHFRGVLTVVAKLFGLVRPDVAVFGQKDYQQLVLIRAMAQNLCMGIDVVGAETVREDDGLAKSSRNRYLTPEQRTASLALSRVLRAAQNGARHGLETALLEARAELRSAHKVDLDYLEIRLPDLSPVPADVAPGTEARILIAARVGATRLIDNMPLVIGAPAPAQA</sequence>
<dbReference type="SUPFAM" id="SSF52374">
    <property type="entry name" value="Nucleotidylyl transferase"/>
    <property type="match status" value="1"/>
</dbReference>
<feature type="active site" description="Proton donor" evidence="8">
    <location>
        <position position="61"/>
    </location>
</feature>
<feature type="binding site" evidence="8">
    <location>
        <position position="88"/>
    </location>
    <ligand>
        <name>(R)-pantoate</name>
        <dbReference type="ChEBI" id="CHEBI:15980"/>
    </ligand>
</feature>
<evidence type="ECO:0000313" key="11">
    <source>
        <dbReference type="Proteomes" id="UP001596098"/>
    </source>
</evidence>
<dbReference type="GO" id="GO:0004592">
    <property type="term" value="F:pantoate-beta-alanine ligase activity"/>
    <property type="evidence" value="ECO:0007669"/>
    <property type="project" value="UniProtKB-EC"/>
</dbReference>
<evidence type="ECO:0000256" key="5">
    <source>
        <dbReference type="ARBA" id="ARBA00022741"/>
    </source>
</evidence>
<dbReference type="PANTHER" id="PTHR21299">
    <property type="entry name" value="CYTIDYLATE KINASE/PANTOATE-BETA-ALANINE LIGASE"/>
    <property type="match status" value="1"/>
</dbReference>
<proteinExistence type="inferred from homology"/>
<feature type="binding site" evidence="8">
    <location>
        <position position="88"/>
    </location>
    <ligand>
        <name>beta-alanine</name>
        <dbReference type="ChEBI" id="CHEBI:57966"/>
    </ligand>
</feature>
<dbReference type="InterPro" id="IPR014729">
    <property type="entry name" value="Rossmann-like_a/b/a_fold"/>
</dbReference>
<dbReference type="Pfam" id="PF02569">
    <property type="entry name" value="Pantoate_ligase"/>
    <property type="match status" value="1"/>
</dbReference>
<dbReference type="EMBL" id="JBHSQI010000005">
    <property type="protein sequence ID" value="MFC6153975.1"/>
    <property type="molecule type" value="Genomic_DNA"/>
</dbReference>
<keyword evidence="5 8" id="KW-0547">Nucleotide-binding</keyword>
<name>A0ABW1R050_9ACTN</name>
<comment type="subcellular location">
    <subcellularLocation>
        <location evidence="8">Cytoplasm</location>
    </subcellularLocation>
</comment>
<evidence type="ECO:0000256" key="1">
    <source>
        <dbReference type="ARBA" id="ARBA00004990"/>
    </source>
</evidence>
<protein>
    <recommendedName>
        <fullName evidence="8">Pantothenate synthetase</fullName>
        <shortName evidence="8">PS</shortName>
        <ecNumber evidence="8">6.3.2.1</ecNumber>
    </recommendedName>
    <alternativeName>
        <fullName evidence="8">Pantoate--beta-alanine ligase</fullName>
    </alternativeName>
    <alternativeName>
        <fullName evidence="8">Pantoate-activating enzyme</fullName>
    </alternativeName>
</protein>
<dbReference type="Proteomes" id="UP001596098">
    <property type="component" value="Unassembled WGS sequence"/>
</dbReference>
<evidence type="ECO:0000256" key="7">
    <source>
        <dbReference type="ARBA" id="ARBA00048258"/>
    </source>
</evidence>
<keyword evidence="11" id="KW-1185">Reference proteome</keyword>
<dbReference type="Gene3D" id="3.30.1300.10">
    <property type="entry name" value="Pantoate-beta-alanine ligase, C-terminal domain"/>
    <property type="match status" value="1"/>
</dbReference>
<feature type="binding site" evidence="8">
    <location>
        <position position="187"/>
    </location>
    <ligand>
        <name>(R)-pantoate</name>
        <dbReference type="ChEBI" id="CHEBI:15980"/>
    </ligand>
</feature>
<evidence type="ECO:0000256" key="3">
    <source>
        <dbReference type="ARBA" id="ARBA00022598"/>
    </source>
</evidence>